<dbReference type="EMBL" id="JBDXSU010000026">
    <property type="protein sequence ID" value="MFB5192693.1"/>
    <property type="molecule type" value="Genomic_DNA"/>
</dbReference>
<proteinExistence type="predicted"/>
<comment type="caution">
    <text evidence="2">The sequence shown here is derived from an EMBL/GenBank/DDBJ whole genome shotgun (WGS) entry which is preliminary data.</text>
</comment>
<sequence length="305" mass="34274">MAVAEKHLQIVQGGSLQQFSREQIDTIKRTVAKGVTDAELEMFLTLCARYQLDPFLKEIWCYKRQKKGPNGQYVDDPNAPAIIMTSRDGYLKVAQRDENFDGLKSFVVREGDDFEIDAINDTVKHKFGSKRGKIIGAWAICYHKTRRPVICFVDHNEYNAGSQVWNKYPSAMIQKVAEGFALKRQFGISGLVTHEEMQSDFIDIPATEVDTGRRIEQPKQDTKARWKAKAEELSQIATEAGVDGPALREVGLAVVEKDDPTKWSITDMDSIISYLSDLGEGESVDGTQHAGEEPFELPPDDQLPF</sequence>
<evidence type="ECO:0000313" key="2">
    <source>
        <dbReference type="EMBL" id="MFB5192693.1"/>
    </source>
</evidence>
<dbReference type="RefSeq" id="WP_275474272.1">
    <property type="nucleotide sequence ID" value="NZ_CP162940.1"/>
</dbReference>
<dbReference type="Pfam" id="PF03837">
    <property type="entry name" value="RecT"/>
    <property type="match status" value="1"/>
</dbReference>
<organism evidence="2 3">
    <name type="scientific">Alicyclobacillus fastidiosus</name>
    <dbReference type="NCBI Taxonomy" id="392011"/>
    <lineage>
        <taxon>Bacteria</taxon>
        <taxon>Bacillati</taxon>
        <taxon>Bacillota</taxon>
        <taxon>Bacilli</taxon>
        <taxon>Bacillales</taxon>
        <taxon>Alicyclobacillaceae</taxon>
        <taxon>Alicyclobacillus</taxon>
    </lineage>
</organism>
<reference evidence="2 3" key="1">
    <citation type="journal article" date="2024" name="Int. J. Mol. Sci.">
        <title>Exploration of Alicyclobacillus spp. Genome in Search of Antibiotic Resistance.</title>
        <authorList>
            <person name="Bucka-Kolendo J."/>
            <person name="Kiousi D.E."/>
            <person name="Dekowska A."/>
            <person name="Mikolajczuk-Szczyrba A."/>
            <person name="Karadedos D.M."/>
            <person name="Michael P."/>
            <person name="Galanis A."/>
            <person name="Sokolowska B."/>
        </authorList>
    </citation>
    <scope>NUCLEOTIDE SEQUENCE [LARGE SCALE GENOMIC DNA]</scope>
    <source>
        <strain evidence="2 3">KKP 3000</strain>
    </source>
</reference>
<protein>
    <submittedName>
        <fullName evidence="2">Phage recombination protein Bet</fullName>
    </submittedName>
</protein>
<name>A0ABV5AKJ8_9BACL</name>
<keyword evidence="3" id="KW-1185">Reference proteome</keyword>
<dbReference type="NCBIfam" id="TIGR01913">
    <property type="entry name" value="bet_lambda"/>
    <property type="match status" value="1"/>
</dbReference>
<dbReference type="InterPro" id="IPR010183">
    <property type="entry name" value="Phage_lambda_Bet"/>
</dbReference>
<dbReference type="Proteomes" id="UP001579974">
    <property type="component" value="Unassembled WGS sequence"/>
</dbReference>
<evidence type="ECO:0000256" key="1">
    <source>
        <dbReference type="SAM" id="MobiDB-lite"/>
    </source>
</evidence>
<evidence type="ECO:0000313" key="3">
    <source>
        <dbReference type="Proteomes" id="UP001579974"/>
    </source>
</evidence>
<dbReference type="InterPro" id="IPR018330">
    <property type="entry name" value="RecT_fam"/>
</dbReference>
<feature type="region of interest" description="Disordered" evidence="1">
    <location>
        <begin position="279"/>
        <end position="305"/>
    </location>
</feature>
<gene>
    <name evidence="2" type="primary">bet</name>
    <name evidence="2" type="ORF">KKP3000_001902</name>
</gene>
<accession>A0ABV5AKJ8</accession>